<dbReference type="InterPro" id="IPR035412">
    <property type="entry name" value="Terminase_L_N"/>
</dbReference>
<organism evidence="2 3">
    <name type="scientific">Danxiaibacter flavus</name>
    <dbReference type="NCBI Taxonomy" id="3049108"/>
    <lineage>
        <taxon>Bacteria</taxon>
        <taxon>Pseudomonadati</taxon>
        <taxon>Bacteroidota</taxon>
        <taxon>Chitinophagia</taxon>
        <taxon>Chitinophagales</taxon>
        <taxon>Chitinophagaceae</taxon>
        <taxon>Danxiaibacter</taxon>
    </lineage>
</organism>
<evidence type="ECO:0000259" key="1">
    <source>
        <dbReference type="Pfam" id="PF04466"/>
    </source>
</evidence>
<dbReference type="Pfam" id="PF04466">
    <property type="entry name" value="Terminase_3"/>
    <property type="match status" value="1"/>
</dbReference>
<evidence type="ECO:0000313" key="2">
    <source>
        <dbReference type="EMBL" id="MEX6689210.1"/>
    </source>
</evidence>
<keyword evidence="3" id="KW-1185">Reference proteome</keyword>
<dbReference type="Proteomes" id="UP001560573">
    <property type="component" value="Unassembled WGS sequence"/>
</dbReference>
<dbReference type="InterPro" id="IPR052380">
    <property type="entry name" value="Viral_DNA_packaging_terminase"/>
</dbReference>
<reference evidence="2 3" key="1">
    <citation type="submission" date="2023-07" db="EMBL/GenBank/DDBJ databases">
        <authorList>
            <person name="Lian W.-H."/>
        </authorList>
    </citation>
    <scope>NUCLEOTIDE SEQUENCE [LARGE SCALE GENOMIC DNA]</scope>
    <source>
        <strain evidence="2 3">SYSU DXS3180</strain>
    </source>
</reference>
<protein>
    <submittedName>
        <fullName evidence="2">Phage terminase large subunit</fullName>
    </submittedName>
</protein>
<dbReference type="PANTHER" id="PTHR39184">
    <property type="match status" value="1"/>
</dbReference>
<dbReference type="Gene3D" id="3.40.50.300">
    <property type="entry name" value="P-loop containing nucleotide triphosphate hydrolases"/>
    <property type="match status" value="1"/>
</dbReference>
<accession>A0ABV3ZI16</accession>
<name>A0ABV3ZI16_9BACT</name>
<dbReference type="PANTHER" id="PTHR39184:SF1">
    <property type="entry name" value="PBSX PHAGE TERMINASE LARGE SUBUNIT"/>
    <property type="match status" value="1"/>
</dbReference>
<feature type="domain" description="Phage terminase large subunit N-terminal" evidence="1">
    <location>
        <begin position="31"/>
        <end position="247"/>
    </location>
</feature>
<dbReference type="RefSeq" id="WP_369330617.1">
    <property type="nucleotide sequence ID" value="NZ_JAULBC010000005.1"/>
</dbReference>
<dbReference type="EMBL" id="JAULBC010000005">
    <property type="protein sequence ID" value="MEX6689210.1"/>
    <property type="molecule type" value="Genomic_DNA"/>
</dbReference>
<dbReference type="InterPro" id="IPR027417">
    <property type="entry name" value="P-loop_NTPase"/>
</dbReference>
<evidence type="ECO:0000313" key="3">
    <source>
        <dbReference type="Proteomes" id="UP001560573"/>
    </source>
</evidence>
<sequence length="449" mass="52293">MIEIDLDKGVYLQCYHHLLDESDNPDEFIDIEFIWGGRDSGKSQFVAQKLLEDSMALDYFRCILIKETHESIKDAQWQMIKDIAEDWGVDSLFKFNSSPLAITCINNNRFLTRGLNQPGRIRSISNPSHAWVEEGNQITEEGFITLLTSLRSNKGRVKLWFTFNPEAKTADFNDFWLYRVFFTKYAPLLNFIGTFVIKVPGKKDITLRYRSTHVTYHDNPYVTDQRKAFHESLKESNYYWYQVFTLGLWGNQPNENPWAFAFRREKHVGSCHLNRSEIVYLCFDFNRNPLCCSVIQHYNDTIYVLETIKLPKSGIDAMCSYILVNYPGCLYMVTGDYSGKAESSLQQEQLTHYKLIKHYLTLSDGQIKVIPNPRLHKNAVHVNSILAYYKVIIDAVKGKPLIYDMENVQKRADGTIVKEDRDDPAQQADALDTFRYFCNTFLNWFKPVV</sequence>
<proteinExistence type="predicted"/>
<comment type="caution">
    <text evidence="2">The sequence shown here is derived from an EMBL/GenBank/DDBJ whole genome shotgun (WGS) entry which is preliminary data.</text>
</comment>
<gene>
    <name evidence="2" type="ORF">QTN47_17000</name>
</gene>